<dbReference type="PANTHER" id="PTHR24157">
    <property type="entry name" value="ANKYRIN REPEAT, SAM AND BASIC LEUCINE ZIPPER DOMAIN-CONTAINING PROTEIN 1"/>
    <property type="match status" value="1"/>
</dbReference>
<accession>A0A7S2MPA4</accession>
<dbReference type="EMBL" id="HBGW01004843">
    <property type="protein sequence ID" value="CAD9494828.1"/>
    <property type="molecule type" value="Transcribed_RNA"/>
</dbReference>
<dbReference type="GO" id="GO:0071546">
    <property type="term" value="C:pi-body"/>
    <property type="evidence" value="ECO:0007669"/>
    <property type="project" value="TreeGrafter"/>
</dbReference>
<dbReference type="SUPFAM" id="SSF48403">
    <property type="entry name" value="Ankyrin repeat"/>
    <property type="match status" value="1"/>
</dbReference>
<organism evidence="1">
    <name type="scientific">Zooxanthella nutricula</name>
    <dbReference type="NCBI Taxonomy" id="1333877"/>
    <lineage>
        <taxon>Eukaryota</taxon>
        <taxon>Sar</taxon>
        <taxon>Alveolata</taxon>
        <taxon>Dinophyceae</taxon>
        <taxon>Peridiniales</taxon>
        <taxon>Peridiniales incertae sedis</taxon>
        <taxon>Zooxanthella</taxon>
    </lineage>
</organism>
<dbReference type="InterPro" id="IPR036770">
    <property type="entry name" value="Ankyrin_rpt-contain_sf"/>
</dbReference>
<protein>
    <submittedName>
        <fullName evidence="1">Uncharacterized protein</fullName>
    </submittedName>
</protein>
<evidence type="ECO:0000313" key="1">
    <source>
        <dbReference type="EMBL" id="CAD9494828.1"/>
    </source>
</evidence>
<reference evidence="1" key="1">
    <citation type="submission" date="2021-01" db="EMBL/GenBank/DDBJ databases">
        <authorList>
            <person name="Corre E."/>
            <person name="Pelletier E."/>
            <person name="Niang G."/>
            <person name="Scheremetjew M."/>
            <person name="Finn R."/>
            <person name="Kale V."/>
            <person name="Holt S."/>
            <person name="Cochrane G."/>
            <person name="Meng A."/>
            <person name="Brown T."/>
            <person name="Cohen L."/>
        </authorList>
    </citation>
    <scope>NUCLEOTIDE SEQUENCE</scope>
    <source>
        <strain evidence="1">RCC3387</strain>
    </source>
</reference>
<dbReference type="Pfam" id="PF12796">
    <property type="entry name" value="Ank_2"/>
    <property type="match status" value="1"/>
</dbReference>
<gene>
    <name evidence="1" type="ORF">BRAN1462_LOCUS3173</name>
</gene>
<dbReference type="PANTHER" id="PTHR24157:SF3">
    <property type="entry name" value="ANKYRIN REPEAT, SAM AND BASIC LEUCINE ZIPPER DOMAIN-CONTAINING PROTEIN 1"/>
    <property type="match status" value="1"/>
</dbReference>
<dbReference type="AlphaFoldDB" id="A0A7S2MPA4"/>
<name>A0A7S2MPA4_9DINO</name>
<proteinExistence type="predicted"/>
<dbReference type="InterPro" id="IPR002110">
    <property type="entry name" value="Ankyrin_rpt"/>
</dbReference>
<dbReference type="Gene3D" id="1.25.40.20">
    <property type="entry name" value="Ankyrin repeat-containing domain"/>
    <property type="match status" value="1"/>
</dbReference>
<sequence>MSLPPWALDYPPQDDRKYPERYSGDYYRDTLPEDLWQFENAVVDGDVFTVRQLLEAGVNPNEALDSNHMTALMIACTMGNWDLIQLLVEDFEADLDGPLSRAGMRAIDYAAIQGYRLPNEHPITEYLKSKGSQHTWWGAVAAGDFPRVKEFVDNGQDLDEVNPVLWNSNSIYLAQEYAQNRIAQYLVSKGGTAVVRNCHNVDTHEMKWSIGRGDAYWYKSQKIERPGAGVIGDVYAPEHA</sequence>